<evidence type="ECO:0000256" key="1">
    <source>
        <dbReference type="SAM" id="Phobius"/>
    </source>
</evidence>
<sequence>MLDFHPHTYVALATFIALVNSPHETQEQQQFRLEEQFVIQMRFSRLSVRAPTWDMDVDDTVHNNCCNDSPYFDTLLLISIFFYLSLYRFFIPYLYTLLLIPLFIPAVLLDTYYSFYILTFRLGRCANRGSLLGQFCLSFSPPFFIRRSYYASPIIYIPSIVWLEEPQIRRHP</sequence>
<protein>
    <submittedName>
        <fullName evidence="2">Uncharacterized protein</fullName>
    </submittedName>
</protein>
<dbReference type="AlphaFoldDB" id="A0AAD5K964"/>
<keyword evidence="1" id="KW-0812">Transmembrane</keyword>
<accession>A0AAD5K964</accession>
<evidence type="ECO:0000313" key="3">
    <source>
        <dbReference type="Proteomes" id="UP001209540"/>
    </source>
</evidence>
<keyword evidence="3" id="KW-1185">Reference proteome</keyword>
<evidence type="ECO:0000313" key="2">
    <source>
        <dbReference type="EMBL" id="KAI9261561.1"/>
    </source>
</evidence>
<dbReference type="Proteomes" id="UP001209540">
    <property type="component" value="Unassembled WGS sequence"/>
</dbReference>
<name>A0AAD5K964_9FUNG</name>
<reference evidence="2" key="1">
    <citation type="journal article" date="2022" name="IScience">
        <title>Evolution of zygomycete secretomes and the origins of terrestrial fungal ecologies.</title>
        <authorList>
            <person name="Chang Y."/>
            <person name="Wang Y."/>
            <person name="Mondo S."/>
            <person name="Ahrendt S."/>
            <person name="Andreopoulos W."/>
            <person name="Barry K."/>
            <person name="Beard J."/>
            <person name="Benny G.L."/>
            <person name="Blankenship S."/>
            <person name="Bonito G."/>
            <person name="Cuomo C."/>
            <person name="Desiro A."/>
            <person name="Gervers K.A."/>
            <person name="Hundley H."/>
            <person name="Kuo A."/>
            <person name="LaButti K."/>
            <person name="Lang B.F."/>
            <person name="Lipzen A."/>
            <person name="O'Donnell K."/>
            <person name="Pangilinan J."/>
            <person name="Reynolds N."/>
            <person name="Sandor L."/>
            <person name="Smith M.E."/>
            <person name="Tsang A."/>
            <person name="Grigoriev I.V."/>
            <person name="Stajich J.E."/>
            <person name="Spatafora J.W."/>
        </authorList>
    </citation>
    <scope>NUCLEOTIDE SEQUENCE</scope>
    <source>
        <strain evidence="2">RSA 2281</strain>
    </source>
</reference>
<dbReference type="EMBL" id="JAIXMP010000015">
    <property type="protein sequence ID" value="KAI9261561.1"/>
    <property type="molecule type" value="Genomic_DNA"/>
</dbReference>
<keyword evidence="1" id="KW-1133">Transmembrane helix</keyword>
<comment type="caution">
    <text evidence="2">The sequence shown here is derived from an EMBL/GenBank/DDBJ whole genome shotgun (WGS) entry which is preliminary data.</text>
</comment>
<gene>
    <name evidence="2" type="ORF">BDA99DRAFT_572476</name>
</gene>
<feature type="transmembrane region" description="Helical" evidence="1">
    <location>
        <begin position="97"/>
        <end position="118"/>
    </location>
</feature>
<feature type="transmembrane region" description="Helical" evidence="1">
    <location>
        <begin position="71"/>
        <end position="91"/>
    </location>
</feature>
<organism evidence="2 3">
    <name type="scientific">Phascolomyces articulosus</name>
    <dbReference type="NCBI Taxonomy" id="60185"/>
    <lineage>
        <taxon>Eukaryota</taxon>
        <taxon>Fungi</taxon>
        <taxon>Fungi incertae sedis</taxon>
        <taxon>Mucoromycota</taxon>
        <taxon>Mucoromycotina</taxon>
        <taxon>Mucoromycetes</taxon>
        <taxon>Mucorales</taxon>
        <taxon>Lichtheimiaceae</taxon>
        <taxon>Phascolomyces</taxon>
    </lineage>
</organism>
<proteinExistence type="predicted"/>
<reference evidence="2" key="2">
    <citation type="submission" date="2023-02" db="EMBL/GenBank/DDBJ databases">
        <authorList>
            <consortium name="DOE Joint Genome Institute"/>
            <person name="Mondo S.J."/>
            <person name="Chang Y."/>
            <person name="Wang Y."/>
            <person name="Ahrendt S."/>
            <person name="Andreopoulos W."/>
            <person name="Barry K."/>
            <person name="Beard J."/>
            <person name="Benny G.L."/>
            <person name="Blankenship S."/>
            <person name="Bonito G."/>
            <person name="Cuomo C."/>
            <person name="Desiro A."/>
            <person name="Gervers K.A."/>
            <person name="Hundley H."/>
            <person name="Kuo A."/>
            <person name="LaButti K."/>
            <person name="Lang B.F."/>
            <person name="Lipzen A."/>
            <person name="O'Donnell K."/>
            <person name="Pangilinan J."/>
            <person name="Reynolds N."/>
            <person name="Sandor L."/>
            <person name="Smith M.W."/>
            <person name="Tsang A."/>
            <person name="Grigoriev I.V."/>
            <person name="Stajich J.E."/>
            <person name="Spatafora J.W."/>
        </authorList>
    </citation>
    <scope>NUCLEOTIDE SEQUENCE</scope>
    <source>
        <strain evidence="2">RSA 2281</strain>
    </source>
</reference>
<keyword evidence="1" id="KW-0472">Membrane</keyword>